<feature type="domain" description="Helicase C-terminal" evidence="10">
    <location>
        <begin position="1454"/>
        <end position="1623"/>
    </location>
</feature>
<sequence>MGRKKQRRPHRSVGIVECPDADVNKPNDQNETDGTAVIDEPFFVEVERNSWVSSQHYDISEVLLTNLSISPEFHGFNLSDDFFQDSSYAFRFRMCDVSKLISQIKLGHWPIVSAGSVCLELVHMRVSEDKETPVVMVSGSFDGPDEGVSGLAHLASLKSLTLRPILGATLLESLSSVRVRVEILKSAFDACESLLDNRKQLWKKSLMSVMAWLRPEVTTSEARYGCISTDVEIDSPMETNEASSASRKRAVFDVAGFYEAVKPSKEDPMLENDMPDLLPKLRPYQLRAAYWMVQREKGASGRLSGSEKSQFIYPLCTPVEFIDTCLRMFYNPFSGNISLRPENSTPYVFGGILAGKSLPIIYKSTRCEIQYEMGLGKTVELLACIFAHRMPATEIGNISFDEMQVAACHKINIKRLKRERVECECGAVSESLRYKGLWVQCDVCDAWQHADCVGYSAKGKTLKSGEVPEAQGCGKNQTGNSRKHVKSKNSVEIVEMDGLHICRLCSELIQAAGSPVATGATLIVCPAPILPQWHAEIIRHTNQDSLKTCIYDGVKNSSLSDTSVMDIGELLSADIVLTTYDVLKEDISHDSDRHEGDRRFMRFQKRYPVIPTFLTRIFWWRICLDEAQMVESNAAAATEMALRLHAKHRWCITGTPIQRKLDDLYGLLRFLKASPFDALRWWIEVIRDPYERGDARAMVFTHNFFKELMWRSSKVHVAEELQIPPQEECLSWLSLSPIEEHFYQRQHETCVGYAHEVIESFRDDGAKKVAGGSKLSDTFITHVEAAKLLNSLLKLRQACCHPQVGSSGLRSLQESPMTMEEILLVLVGKTEVEGEEELRKIVCALNGLAGIAVIKQDFTQAVALYKEAFELAEENSEDFGLDPLLNIHIHHNLADILSLTSDSSQQYQFDGQLRGSSKDQVSKMYNAEECDQHVAKRLKLSSEASHLANGLSDGKICETKPNLLTATSDELRLACEILKQRFLSVVNSKLALAQLDFGKSYEQVNNALGDVKNQYATWWLDVLHQIEQNKETSSELIRKIGEAVTRTMTTSRTSKIASCFQSITALKYYIQTGLDSLEDSRKTLLDKVLEIDQTMGNPREEDIEGMSYCPNCQANGDGQLCVLCQHDKMFQVYEARLFRLNKRDDGKITSVEEALDLQKKESARNHFYQTLSQHEKNLSKVKFEDDGKKRDVGKVQASKSPSDVEVVLGIIKSYSKTLVGREVMSAAKKHLLLLEGMRKEYVHARTLANFQAQVLRAHDEIKMATSRLRLRENENDTSIQAISPGELDAASAVNSADKFVALSSLSRIKGQLRYLKGLVQSKKSSDSESTESSSISQVSEISPTPSKEADNGCLVKATCPICQEKLGSQKMVFQCGHLICCKCLFAMTERRVAHHERGHDKWVICPTCRQHTDFGDIAFVDDGQNKSCKSSFQGCEGSEASIKVQGSYSTKIEAVTRRILWITSRNPKGKVLVFSSWNDVLDVLEHALTANNISHIRMKGGRKSHVAISHFKGERCSTTGQSETKSIQVLLLLIQHGANGLNLLEAQHVILVEPLLNPAAEAQAISRVHRIGQENKTVVHRFVVKETVEESIYKLNKSRSTSSFISGNKKNKDQPLLTLKDVESLFRVAPSTVPESSENPTGSLMHLPPSVAAAIAAERRLMERPT</sequence>
<gene>
    <name evidence="11" type="ORF">RJ639_009947</name>
</gene>
<evidence type="ECO:0000313" key="11">
    <source>
        <dbReference type="EMBL" id="KAK3014931.1"/>
    </source>
</evidence>
<comment type="similarity">
    <text evidence="1">Belongs to the SNF2/RAD54 helicase family. RAD16 subfamily.</text>
</comment>
<feature type="domain" description="Helicase ATP-binding" evidence="9">
    <location>
        <begin position="511"/>
        <end position="674"/>
    </location>
</feature>
<dbReference type="EMBL" id="JAVXUP010001179">
    <property type="protein sequence ID" value="KAK3014931.1"/>
    <property type="molecule type" value="Genomic_DNA"/>
</dbReference>
<feature type="region of interest" description="Disordered" evidence="7">
    <location>
        <begin position="1324"/>
        <end position="1348"/>
    </location>
</feature>
<dbReference type="InterPro" id="IPR000330">
    <property type="entry name" value="SNF2_N"/>
</dbReference>
<dbReference type="InterPro" id="IPR013083">
    <property type="entry name" value="Znf_RING/FYVE/PHD"/>
</dbReference>
<evidence type="ECO:0000256" key="2">
    <source>
        <dbReference type="ARBA" id="ARBA00022723"/>
    </source>
</evidence>
<dbReference type="Proteomes" id="UP001188597">
    <property type="component" value="Unassembled WGS sequence"/>
</dbReference>
<keyword evidence="3 6" id="KW-0863">Zinc-finger</keyword>
<dbReference type="PROSITE" id="PS51192">
    <property type="entry name" value="HELICASE_ATP_BIND_1"/>
    <property type="match status" value="1"/>
</dbReference>
<dbReference type="PROSITE" id="PS50089">
    <property type="entry name" value="ZF_RING_2"/>
    <property type="match status" value="1"/>
</dbReference>
<evidence type="ECO:0008006" key="13">
    <source>
        <dbReference type="Google" id="ProtNLM"/>
    </source>
</evidence>
<dbReference type="InterPro" id="IPR001841">
    <property type="entry name" value="Znf_RING"/>
</dbReference>
<dbReference type="Gene3D" id="3.40.50.10810">
    <property type="entry name" value="Tandem AAA-ATPase domain"/>
    <property type="match status" value="1"/>
</dbReference>
<evidence type="ECO:0000256" key="7">
    <source>
        <dbReference type="SAM" id="MobiDB-lite"/>
    </source>
</evidence>
<dbReference type="PROSITE" id="PS51194">
    <property type="entry name" value="HELICASE_CTER"/>
    <property type="match status" value="1"/>
</dbReference>
<feature type="compositionally biased region" description="Low complexity" evidence="7">
    <location>
        <begin position="1330"/>
        <end position="1342"/>
    </location>
</feature>
<dbReference type="CDD" id="cd18793">
    <property type="entry name" value="SF2_C_SNF"/>
    <property type="match status" value="1"/>
</dbReference>
<dbReference type="GO" id="GO:0016787">
    <property type="term" value="F:hydrolase activity"/>
    <property type="evidence" value="ECO:0007669"/>
    <property type="project" value="UniProtKB-KW"/>
</dbReference>
<dbReference type="InterPro" id="IPR001965">
    <property type="entry name" value="Znf_PHD"/>
</dbReference>
<dbReference type="Pfam" id="PF00176">
    <property type="entry name" value="SNF2-rel_dom"/>
    <property type="match status" value="1"/>
</dbReference>
<dbReference type="Pfam" id="PF00097">
    <property type="entry name" value="zf-C3HC4"/>
    <property type="match status" value="1"/>
</dbReference>
<dbReference type="SMART" id="SM00249">
    <property type="entry name" value="PHD"/>
    <property type="match status" value="1"/>
</dbReference>
<evidence type="ECO:0000259" key="10">
    <source>
        <dbReference type="PROSITE" id="PS51194"/>
    </source>
</evidence>
<dbReference type="InterPro" id="IPR011011">
    <property type="entry name" value="Znf_FYVE_PHD"/>
</dbReference>
<evidence type="ECO:0000256" key="5">
    <source>
        <dbReference type="ARBA" id="ARBA00022833"/>
    </source>
</evidence>
<evidence type="ECO:0000256" key="4">
    <source>
        <dbReference type="ARBA" id="ARBA00022801"/>
    </source>
</evidence>
<dbReference type="InterPro" id="IPR001650">
    <property type="entry name" value="Helicase_C-like"/>
</dbReference>
<dbReference type="CDD" id="cd15517">
    <property type="entry name" value="PHD_TCF19_like"/>
    <property type="match status" value="1"/>
</dbReference>
<evidence type="ECO:0000256" key="1">
    <source>
        <dbReference type="ARBA" id="ARBA00008438"/>
    </source>
</evidence>
<dbReference type="SMART" id="SM00487">
    <property type="entry name" value="DEXDc"/>
    <property type="match status" value="1"/>
</dbReference>
<protein>
    <recommendedName>
        <fullName evidence="13">E3 ubiquitin-protein ligase SHPRH</fullName>
    </recommendedName>
</protein>
<evidence type="ECO:0000313" key="12">
    <source>
        <dbReference type="Proteomes" id="UP001188597"/>
    </source>
</evidence>
<dbReference type="CDD" id="cd18070">
    <property type="entry name" value="DEXQc_SHPRH"/>
    <property type="match status" value="1"/>
</dbReference>
<dbReference type="InterPro" id="IPR048686">
    <property type="entry name" value="SHPRH_helical_1st"/>
</dbReference>
<dbReference type="Gene3D" id="3.40.50.300">
    <property type="entry name" value="P-loop containing nucleotide triphosphate hydrolases"/>
    <property type="match status" value="1"/>
</dbReference>
<dbReference type="InterPro" id="IPR014001">
    <property type="entry name" value="Helicase_ATP-bd"/>
</dbReference>
<feature type="domain" description="RING-type" evidence="8">
    <location>
        <begin position="1359"/>
        <end position="1409"/>
    </location>
</feature>
<dbReference type="InterPro" id="IPR017907">
    <property type="entry name" value="Znf_RING_CS"/>
</dbReference>
<reference evidence="11" key="1">
    <citation type="submission" date="2022-12" db="EMBL/GenBank/DDBJ databases">
        <title>Draft genome assemblies for two species of Escallonia (Escalloniales).</title>
        <authorList>
            <person name="Chanderbali A."/>
            <person name="Dervinis C."/>
            <person name="Anghel I."/>
            <person name="Soltis D."/>
            <person name="Soltis P."/>
            <person name="Zapata F."/>
        </authorList>
    </citation>
    <scope>NUCLEOTIDE SEQUENCE</scope>
    <source>
        <strain evidence="11">UCBG64.0493</strain>
        <tissue evidence="11">Leaf</tissue>
    </source>
</reference>
<dbReference type="SUPFAM" id="SSF52540">
    <property type="entry name" value="P-loop containing nucleoside triphosphate hydrolases"/>
    <property type="match status" value="2"/>
</dbReference>
<keyword evidence="5" id="KW-0862">Zinc</keyword>
<evidence type="ECO:0000256" key="6">
    <source>
        <dbReference type="PROSITE-ProRule" id="PRU00175"/>
    </source>
</evidence>
<comment type="caution">
    <text evidence="11">The sequence shown here is derived from an EMBL/GenBank/DDBJ whole genome shotgun (WGS) entry which is preliminary data.</text>
</comment>
<keyword evidence="2" id="KW-0479">Metal-binding</keyword>
<keyword evidence="12" id="KW-1185">Reference proteome</keyword>
<accession>A0AA88VT47</accession>
<dbReference type="PANTHER" id="PTHR45865">
    <property type="entry name" value="E3 UBIQUITIN-PROTEIN LIGASE SHPRH FAMILY MEMBER"/>
    <property type="match status" value="1"/>
</dbReference>
<dbReference type="InterPro" id="IPR018957">
    <property type="entry name" value="Znf_C3HC4_RING-type"/>
</dbReference>
<organism evidence="11 12">
    <name type="scientific">Escallonia herrerae</name>
    <dbReference type="NCBI Taxonomy" id="1293975"/>
    <lineage>
        <taxon>Eukaryota</taxon>
        <taxon>Viridiplantae</taxon>
        <taxon>Streptophyta</taxon>
        <taxon>Embryophyta</taxon>
        <taxon>Tracheophyta</taxon>
        <taxon>Spermatophyta</taxon>
        <taxon>Magnoliopsida</taxon>
        <taxon>eudicotyledons</taxon>
        <taxon>Gunneridae</taxon>
        <taxon>Pentapetalae</taxon>
        <taxon>asterids</taxon>
        <taxon>campanulids</taxon>
        <taxon>Escalloniales</taxon>
        <taxon>Escalloniaceae</taxon>
        <taxon>Escallonia</taxon>
    </lineage>
</organism>
<evidence type="ECO:0000259" key="9">
    <source>
        <dbReference type="PROSITE" id="PS51192"/>
    </source>
</evidence>
<dbReference type="InterPro" id="IPR027417">
    <property type="entry name" value="P-loop_NTPase"/>
</dbReference>
<dbReference type="SUPFAM" id="SSF57903">
    <property type="entry name" value="FYVE/PHD zinc finger"/>
    <property type="match status" value="1"/>
</dbReference>
<dbReference type="InterPro" id="IPR038718">
    <property type="entry name" value="SNF2-like_sf"/>
</dbReference>
<dbReference type="PANTHER" id="PTHR45865:SF1">
    <property type="entry name" value="E3 UBIQUITIN-PROTEIN LIGASE SHPRH"/>
    <property type="match status" value="1"/>
</dbReference>
<dbReference type="Pfam" id="PF21325">
    <property type="entry name" value="SHPRH_helical-1st"/>
    <property type="match status" value="1"/>
</dbReference>
<evidence type="ECO:0000259" key="8">
    <source>
        <dbReference type="PROSITE" id="PS50089"/>
    </source>
</evidence>
<proteinExistence type="inferred from homology"/>
<dbReference type="InterPro" id="IPR052583">
    <property type="entry name" value="ATP-helicase/E3_Ub-Ligase"/>
</dbReference>
<name>A0AA88VT47_9ASTE</name>
<dbReference type="GO" id="GO:0005524">
    <property type="term" value="F:ATP binding"/>
    <property type="evidence" value="ECO:0007669"/>
    <property type="project" value="InterPro"/>
</dbReference>
<dbReference type="Pfam" id="PF00271">
    <property type="entry name" value="Helicase_C"/>
    <property type="match status" value="1"/>
</dbReference>
<dbReference type="SMART" id="SM00184">
    <property type="entry name" value="RING"/>
    <property type="match status" value="1"/>
</dbReference>
<keyword evidence="4" id="KW-0378">Hydrolase</keyword>
<evidence type="ECO:0000256" key="3">
    <source>
        <dbReference type="ARBA" id="ARBA00022771"/>
    </source>
</evidence>
<dbReference type="GO" id="GO:0008270">
    <property type="term" value="F:zinc ion binding"/>
    <property type="evidence" value="ECO:0007669"/>
    <property type="project" value="UniProtKB-KW"/>
</dbReference>
<dbReference type="PROSITE" id="PS00518">
    <property type="entry name" value="ZF_RING_1"/>
    <property type="match status" value="1"/>
</dbReference>
<dbReference type="InterPro" id="IPR049730">
    <property type="entry name" value="SNF2/RAD54-like_C"/>
</dbReference>
<dbReference type="Gene3D" id="3.30.40.10">
    <property type="entry name" value="Zinc/RING finger domain, C3HC4 (zinc finger)"/>
    <property type="match status" value="2"/>
</dbReference>
<dbReference type="SMART" id="SM00490">
    <property type="entry name" value="HELICc"/>
    <property type="match status" value="1"/>
</dbReference>
<dbReference type="SUPFAM" id="SSF57850">
    <property type="entry name" value="RING/U-box"/>
    <property type="match status" value="1"/>
</dbReference>